<dbReference type="EMBL" id="BSYO01000040">
    <property type="protein sequence ID" value="GMH31384.1"/>
    <property type="molecule type" value="Genomic_DNA"/>
</dbReference>
<dbReference type="FunFam" id="3.40.50.720:FF:000003">
    <property type="entry name" value="S-(hydroxymethyl)glutathione dehydrogenase"/>
    <property type="match status" value="1"/>
</dbReference>
<keyword evidence="5 8" id="KW-0862">Zinc</keyword>
<evidence type="ECO:0000259" key="10">
    <source>
        <dbReference type="Pfam" id="PF08240"/>
    </source>
</evidence>
<dbReference type="InterPro" id="IPR002328">
    <property type="entry name" value="ADH_Zn_CS"/>
</dbReference>
<dbReference type="InterPro" id="IPR036291">
    <property type="entry name" value="NAD(P)-bd_dom_sf"/>
</dbReference>
<dbReference type="InterPro" id="IPR013149">
    <property type="entry name" value="ADH-like_C"/>
</dbReference>
<keyword evidence="7" id="KW-0520">NAD</keyword>
<dbReference type="SUPFAM" id="SSF51735">
    <property type="entry name" value="NAD(P)-binding Rossmann-fold domains"/>
    <property type="match status" value="1"/>
</dbReference>
<dbReference type="InterPro" id="IPR011032">
    <property type="entry name" value="GroES-like_sf"/>
</dbReference>
<sequence length="387" mass="41844">MDNSSSPSETAGKPIICKAAVCRGPGDPLVIEEIEVAPPRAWEVRIKILCTALCHSDVTFWKLNKAPLSVFPRIFGHEAVGVVESVGENVEEVKSGDTVLPVFLPNCGECRDCKRKKGNACSEIDTVMHHVMPRDGSSRFKDRNGEVIHHFLFVSSFSEYTVVDVSVVVKISPQIPVDKACLLSCGVTTGVGSAWKVADVEEGSTVAIFGLGAVGLAVAEGARLRGVSKIIGVDVNPSKFEKGKIYGLTDFINPENCGEKRVSQVIKELTGDGADYCFECVGMASLVEEAFESTRVGGSTIVIGVDLHGTPLKLSCFDLLMGRSVKGSFFGGVKPKLDIPLLAQKYIDKELNLDGFVTHEVSFQDINKAFDYLMQGKSIRCIIWINP</sequence>
<dbReference type="Gene3D" id="3.40.50.720">
    <property type="entry name" value="NAD(P)-binding Rossmann-like Domain"/>
    <property type="match status" value="1"/>
</dbReference>
<protein>
    <recommendedName>
        <fullName evidence="13">Alcohol dehydrogenase</fullName>
    </recommendedName>
</protein>
<dbReference type="GO" id="GO:0046294">
    <property type="term" value="P:formaldehyde catabolic process"/>
    <property type="evidence" value="ECO:0007669"/>
    <property type="project" value="TreeGrafter"/>
</dbReference>
<feature type="domain" description="Alcohol dehydrogenase-like C-terminal" evidence="9">
    <location>
        <begin position="213"/>
        <end position="332"/>
    </location>
</feature>
<dbReference type="PROSITE" id="PS00059">
    <property type="entry name" value="ADH_ZINC"/>
    <property type="match status" value="1"/>
</dbReference>
<dbReference type="SUPFAM" id="SSF50129">
    <property type="entry name" value="GroES-like"/>
    <property type="match status" value="2"/>
</dbReference>
<dbReference type="AlphaFoldDB" id="A0AAD3TLN5"/>
<dbReference type="FunFam" id="3.90.180.10:FF:000007">
    <property type="entry name" value="Alcohol dehydrogenase 6"/>
    <property type="match status" value="1"/>
</dbReference>
<evidence type="ECO:0000313" key="11">
    <source>
        <dbReference type="EMBL" id="GMH31384.1"/>
    </source>
</evidence>
<evidence type="ECO:0000256" key="2">
    <source>
        <dbReference type="ARBA" id="ARBA00010902"/>
    </source>
</evidence>
<evidence type="ECO:0000256" key="1">
    <source>
        <dbReference type="ARBA" id="ARBA00001947"/>
    </source>
</evidence>
<evidence type="ECO:0000256" key="7">
    <source>
        <dbReference type="ARBA" id="ARBA00023027"/>
    </source>
</evidence>
<dbReference type="Proteomes" id="UP001279734">
    <property type="component" value="Unassembled WGS sequence"/>
</dbReference>
<evidence type="ECO:0000256" key="4">
    <source>
        <dbReference type="ARBA" id="ARBA00022723"/>
    </source>
</evidence>
<comment type="caution">
    <text evidence="11">The sequence shown here is derived from an EMBL/GenBank/DDBJ whole genome shotgun (WGS) entry which is preliminary data.</text>
</comment>
<dbReference type="PANTHER" id="PTHR43880:SF10">
    <property type="entry name" value="ALCOHOL DEHYDROGENASE-LIKE 2"/>
    <property type="match status" value="1"/>
</dbReference>
<dbReference type="GO" id="GO:0051903">
    <property type="term" value="F:S-(hydroxymethyl)glutathione dehydrogenase [NAD(P)+] activity"/>
    <property type="evidence" value="ECO:0007669"/>
    <property type="project" value="TreeGrafter"/>
</dbReference>
<evidence type="ECO:0000256" key="3">
    <source>
        <dbReference type="ARBA" id="ARBA00011738"/>
    </source>
</evidence>
<comment type="similarity">
    <text evidence="2">Belongs to the zinc-containing alcohol dehydrogenase family. Class-III subfamily.</text>
</comment>
<evidence type="ECO:0008006" key="13">
    <source>
        <dbReference type="Google" id="ProtNLM"/>
    </source>
</evidence>
<evidence type="ECO:0000256" key="8">
    <source>
        <dbReference type="RuleBase" id="RU361277"/>
    </source>
</evidence>
<keyword evidence="12" id="KW-1185">Reference proteome</keyword>
<gene>
    <name evidence="11" type="ORF">Nepgr_033227</name>
</gene>
<comment type="subunit">
    <text evidence="3">Homodimer.</text>
</comment>
<evidence type="ECO:0000256" key="5">
    <source>
        <dbReference type="ARBA" id="ARBA00022833"/>
    </source>
</evidence>
<dbReference type="Gene3D" id="3.90.180.10">
    <property type="entry name" value="Medium-chain alcohol dehydrogenases, catalytic domain"/>
    <property type="match status" value="1"/>
</dbReference>
<name>A0AAD3TLN5_NEPGR</name>
<reference evidence="11" key="1">
    <citation type="submission" date="2023-05" db="EMBL/GenBank/DDBJ databases">
        <title>Nepenthes gracilis genome sequencing.</title>
        <authorList>
            <person name="Fukushima K."/>
        </authorList>
    </citation>
    <scope>NUCLEOTIDE SEQUENCE</scope>
    <source>
        <strain evidence="11">SING2019-196</strain>
    </source>
</reference>
<dbReference type="Pfam" id="PF08240">
    <property type="entry name" value="ADH_N"/>
    <property type="match status" value="1"/>
</dbReference>
<dbReference type="PANTHER" id="PTHR43880">
    <property type="entry name" value="ALCOHOL DEHYDROGENASE"/>
    <property type="match status" value="1"/>
</dbReference>
<proteinExistence type="inferred from homology"/>
<dbReference type="Pfam" id="PF00107">
    <property type="entry name" value="ADH_zinc_N"/>
    <property type="match status" value="1"/>
</dbReference>
<dbReference type="GO" id="GO:0005829">
    <property type="term" value="C:cytosol"/>
    <property type="evidence" value="ECO:0007669"/>
    <property type="project" value="TreeGrafter"/>
</dbReference>
<accession>A0AAD3TLN5</accession>
<keyword evidence="6" id="KW-0560">Oxidoreductase</keyword>
<evidence type="ECO:0000313" key="12">
    <source>
        <dbReference type="Proteomes" id="UP001279734"/>
    </source>
</evidence>
<keyword evidence="4 8" id="KW-0479">Metal-binding</keyword>
<comment type="cofactor">
    <cofactor evidence="1 8">
        <name>Zn(2+)</name>
        <dbReference type="ChEBI" id="CHEBI:29105"/>
    </cofactor>
</comment>
<dbReference type="GO" id="GO:0008270">
    <property type="term" value="F:zinc ion binding"/>
    <property type="evidence" value="ECO:0007669"/>
    <property type="project" value="InterPro"/>
</dbReference>
<dbReference type="InterPro" id="IPR013154">
    <property type="entry name" value="ADH-like_N"/>
</dbReference>
<evidence type="ECO:0000259" key="9">
    <source>
        <dbReference type="Pfam" id="PF00107"/>
    </source>
</evidence>
<feature type="domain" description="Alcohol dehydrogenase-like N-terminal" evidence="10">
    <location>
        <begin position="43"/>
        <end position="172"/>
    </location>
</feature>
<organism evidence="11 12">
    <name type="scientific">Nepenthes gracilis</name>
    <name type="common">Slender pitcher plant</name>
    <dbReference type="NCBI Taxonomy" id="150966"/>
    <lineage>
        <taxon>Eukaryota</taxon>
        <taxon>Viridiplantae</taxon>
        <taxon>Streptophyta</taxon>
        <taxon>Embryophyta</taxon>
        <taxon>Tracheophyta</taxon>
        <taxon>Spermatophyta</taxon>
        <taxon>Magnoliopsida</taxon>
        <taxon>eudicotyledons</taxon>
        <taxon>Gunneridae</taxon>
        <taxon>Pentapetalae</taxon>
        <taxon>Caryophyllales</taxon>
        <taxon>Nepenthaceae</taxon>
        <taxon>Nepenthes</taxon>
    </lineage>
</organism>
<evidence type="ECO:0000256" key="6">
    <source>
        <dbReference type="ARBA" id="ARBA00023002"/>
    </source>
</evidence>